<evidence type="ECO:0000313" key="3">
    <source>
        <dbReference type="EMBL" id="KAF7426273.1"/>
    </source>
</evidence>
<feature type="domain" description="Fungal-type protein kinase" evidence="2">
    <location>
        <begin position="161"/>
        <end position="429"/>
    </location>
</feature>
<proteinExistence type="predicted"/>
<evidence type="ECO:0000259" key="2">
    <source>
        <dbReference type="Pfam" id="PF17667"/>
    </source>
</evidence>
<evidence type="ECO:0000256" key="1">
    <source>
        <dbReference type="SAM" id="MobiDB-lite"/>
    </source>
</evidence>
<sequence>MASRELRATATLASRYTPHETSRSEKRNGSRGDKSLVLKDAPQPNEGRVGWQDIVLAFEFKLGDKDNDIYDDCGIIIFFVTILADSLHLGFPSKIPVAGFGISRHGLPGHQLHTDYEPYVQLLGLRPTATTPRFNASTIPEIIAFASGIRHRLPVYEGDKTTFYALKDVWVDRRKQTEGEIWKQLKKDLNNEVFSKHFLTIARRTPKPGRSGIVGGPDDYTAYQLAYQCHQDHPVDVPRRHDRTVWKEVCMPYENLTDLSTMIVSLQHAIIALHTMWKGLKAIHRDPSSGNVYYDDKNGSGRLGDLEFVTFYTDDAVSKGNSYSSSIKTGTLQSMACEVSAGFDLMRPRTPSMKLARRLFSSSSSPIPLDQRLPVSPDSSDTLDIPDTFDTDSHSTGVYDDVDDADETPTFLHNPLHDLESVWWLLVWTLLRFHPESTAPLDHNALRDQLRVFLSLFPGEAQRRNALQSINLKHTSTKISLIGPNLRAR</sequence>
<protein>
    <recommendedName>
        <fullName evidence="2">Fungal-type protein kinase domain-containing protein</fullName>
    </recommendedName>
</protein>
<dbReference type="RefSeq" id="XP_036629577.1">
    <property type="nucleotide sequence ID" value="XM_036778149.1"/>
</dbReference>
<name>A0A8H7DRT8_PLEOS</name>
<accession>A0A8H7DRT8</accession>
<keyword evidence="4" id="KW-1185">Reference proteome</keyword>
<dbReference type="VEuPathDB" id="FungiDB:PC9H_008641"/>
<dbReference type="PROSITE" id="PS00018">
    <property type="entry name" value="EF_HAND_1"/>
    <property type="match status" value="1"/>
</dbReference>
<evidence type="ECO:0000313" key="4">
    <source>
        <dbReference type="Proteomes" id="UP000623687"/>
    </source>
</evidence>
<dbReference type="InterPro" id="IPR040976">
    <property type="entry name" value="Pkinase_fungal"/>
</dbReference>
<feature type="region of interest" description="Disordered" evidence="1">
    <location>
        <begin position="1"/>
        <end position="44"/>
    </location>
</feature>
<dbReference type="EMBL" id="JACETU010000006">
    <property type="protein sequence ID" value="KAF7426273.1"/>
    <property type="molecule type" value="Genomic_DNA"/>
</dbReference>
<gene>
    <name evidence="3" type="ORF">PC9H_008641</name>
</gene>
<comment type="caution">
    <text evidence="3">The sequence shown here is derived from an EMBL/GenBank/DDBJ whole genome shotgun (WGS) entry which is preliminary data.</text>
</comment>
<dbReference type="Proteomes" id="UP000623687">
    <property type="component" value="Unassembled WGS sequence"/>
</dbReference>
<organism evidence="3 4">
    <name type="scientific">Pleurotus ostreatus</name>
    <name type="common">Oyster mushroom</name>
    <name type="synonym">White-rot fungus</name>
    <dbReference type="NCBI Taxonomy" id="5322"/>
    <lineage>
        <taxon>Eukaryota</taxon>
        <taxon>Fungi</taxon>
        <taxon>Dikarya</taxon>
        <taxon>Basidiomycota</taxon>
        <taxon>Agaricomycotina</taxon>
        <taxon>Agaricomycetes</taxon>
        <taxon>Agaricomycetidae</taxon>
        <taxon>Agaricales</taxon>
        <taxon>Pleurotineae</taxon>
        <taxon>Pleurotaceae</taxon>
        <taxon>Pleurotus</taxon>
    </lineage>
</organism>
<feature type="compositionally biased region" description="Basic and acidic residues" evidence="1">
    <location>
        <begin position="17"/>
        <end position="37"/>
    </location>
</feature>
<dbReference type="AlphaFoldDB" id="A0A8H7DRT8"/>
<reference evidence="3" key="1">
    <citation type="submission" date="2019-07" db="EMBL/GenBank/DDBJ databases">
        <authorList>
            <person name="Palmer J.M."/>
        </authorList>
    </citation>
    <scope>NUCLEOTIDE SEQUENCE</scope>
    <source>
        <strain evidence="3">PC9</strain>
    </source>
</reference>
<dbReference type="Pfam" id="PF17667">
    <property type="entry name" value="Pkinase_fungal"/>
    <property type="match status" value="1"/>
</dbReference>
<dbReference type="InterPro" id="IPR018247">
    <property type="entry name" value="EF_Hand_1_Ca_BS"/>
</dbReference>
<dbReference type="GeneID" id="59378459"/>
<dbReference type="OrthoDB" id="3271139at2759"/>